<keyword evidence="2" id="KW-1185">Reference proteome</keyword>
<reference evidence="1 2" key="1">
    <citation type="submission" date="2020-08" db="EMBL/GenBank/DDBJ databases">
        <title>Genomic Encyclopedia of Type Strains, Phase IV (KMG-IV): sequencing the most valuable type-strain genomes for metagenomic binning, comparative biology and taxonomic classification.</title>
        <authorList>
            <person name="Goeker M."/>
        </authorList>
    </citation>
    <scope>NUCLEOTIDE SEQUENCE [LARGE SCALE GENOMIC DNA]</scope>
    <source>
        <strain evidence="1 2">DSM 15743</strain>
    </source>
</reference>
<dbReference type="AlphaFoldDB" id="A0A7W6IGM8"/>
<evidence type="ECO:0008006" key="3">
    <source>
        <dbReference type="Google" id="ProtNLM"/>
    </source>
</evidence>
<dbReference type="PANTHER" id="PTHR33973">
    <property type="entry name" value="OS07G0153300 PROTEIN"/>
    <property type="match status" value="1"/>
</dbReference>
<protein>
    <recommendedName>
        <fullName evidence="3">DUF1365 domain-containing protein</fullName>
    </recommendedName>
</protein>
<accession>A0A7W6IGM8</accession>
<sequence length="259" mass="29452">MSIASALYVGSVVHRRLRPRKHDLRYRVFWLFLDIDTMQDTMRRSIVMSFNRFNLFSIREKDYGDRSGAPLRPQVEAAMREAGVTPDGGRIFLLTMPRVLGYGFNPLSIYFCYRRDETLAALLYEVSNTFGQRHSYVLPVETDDSVVRQSIGKCFYVSPFMDMDLSYSFRVRRPEDKVAVSIRCDDGEGAVLTASLIGERRPLGDLALLSAFVTHPFLTLKVTGGIHWEALLLWMKGIGLRKRPPPPARPLTTAQHSSS</sequence>
<evidence type="ECO:0000313" key="2">
    <source>
        <dbReference type="Proteomes" id="UP000519439"/>
    </source>
</evidence>
<dbReference type="RefSeq" id="WP_035459167.1">
    <property type="nucleotide sequence ID" value="NZ_JACIDC010000006.1"/>
</dbReference>
<dbReference type="Proteomes" id="UP000519439">
    <property type="component" value="Unassembled WGS sequence"/>
</dbReference>
<proteinExistence type="predicted"/>
<name>A0A7W6IGM8_9HYPH</name>
<dbReference type="EMBL" id="JACIDC010000006">
    <property type="protein sequence ID" value="MBB4040480.1"/>
    <property type="molecule type" value="Genomic_DNA"/>
</dbReference>
<comment type="caution">
    <text evidence="1">The sequence shown here is derived from an EMBL/GenBank/DDBJ whole genome shotgun (WGS) entry which is preliminary data.</text>
</comment>
<dbReference type="InterPro" id="IPR010775">
    <property type="entry name" value="DUF1365"/>
</dbReference>
<organism evidence="1 2">
    <name type="scientific">Microvirga flocculans</name>
    <dbReference type="NCBI Taxonomy" id="217168"/>
    <lineage>
        <taxon>Bacteria</taxon>
        <taxon>Pseudomonadati</taxon>
        <taxon>Pseudomonadota</taxon>
        <taxon>Alphaproteobacteria</taxon>
        <taxon>Hyphomicrobiales</taxon>
        <taxon>Methylobacteriaceae</taxon>
        <taxon>Microvirga</taxon>
    </lineage>
</organism>
<evidence type="ECO:0000313" key="1">
    <source>
        <dbReference type="EMBL" id="MBB4040480.1"/>
    </source>
</evidence>
<gene>
    <name evidence="1" type="ORF">GGR34_002133</name>
</gene>
<dbReference type="Pfam" id="PF07103">
    <property type="entry name" value="DUF1365"/>
    <property type="match status" value="1"/>
</dbReference>
<dbReference type="PANTHER" id="PTHR33973:SF4">
    <property type="entry name" value="OS07G0153300 PROTEIN"/>
    <property type="match status" value="1"/>
</dbReference>